<dbReference type="EMBL" id="CM023481">
    <property type="protein sequence ID" value="KAH6947649.1"/>
    <property type="molecule type" value="Genomic_DNA"/>
</dbReference>
<reference evidence="1" key="1">
    <citation type="submission" date="2020-05" db="EMBL/GenBank/DDBJ databases">
        <title>Large-scale comparative analyses of tick genomes elucidate their genetic diversity and vector capacities.</title>
        <authorList>
            <person name="Jia N."/>
            <person name="Wang J."/>
            <person name="Shi W."/>
            <person name="Du L."/>
            <person name="Sun Y."/>
            <person name="Zhan W."/>
            <person name="Jiang J."/>
            <person name="Wang Q."/>
            <person name="Zhang B."/>
            <person name="Ji P."/>
            <person name="Sakyi L.B."/>
            <person name="Cui X."/>
            <person name="Yuan T."/>
            <person name="Jiang B."/>
            <person name="Yang W."/>
            <person name="Lam T.T.-Y."/>
            <person name="Chang Q."/>
            <person name="Ding S."/>
            <person name="Wang X."/>
            <person name="Zhu J."/>
            <person name="Ruan X."/>
            <person name="Zhao L."/>
            <person name="Wei J."/>
            <person name="Que T."/>
            <person name="Du C."/>
            <person name="Cheng J."/>
            <person name="Dai P."/>
            <person name="Han X."/>
            <person name="Huang E."/>
            <person name="Gao Y."/>
            <person name="Liu J."/>
            <person name="Shao H."/>
            <person name="Ye R."/>
            <person name="Li L."/>
            <person name="Wei W."/>
            <person name="Wang X."/>
            <person name="Wang C."/>
            <person name="Yang T."/>
            <person name="Huo Q."/>
            <person name="Li W."/>
            <person name="Guo W."/>
            <person name="Chen H."/>
            <person name="Zhou L."/>
            <person name="Ni X."/>
            <person name="Tian J."/>
            <person name="Zhou Y."/>
            <person name="Sheng Y."/>
            <person name="Liu T."/>
            <person name="Pan Y."/>
            <person name="Xia L."/>
            <person name="Li J."/>
            <person name="Zhao F."/>
            <person name="Cao W."/>
        </authorList>
    </citation>
    <scope>NUCLEOTIDE SEQUENCE</scope>
    <source>
        <strain evidence="1">Hyas-2018</strain>
    </source>
</reference>
<gene>
    <name evidence="1" type="ORF">HPB50_020541</name>
</gene>
<keyword evidence="2" id="KW-1185">Reference proteome</keyword>
<sequence>MREVTLLLLLLLGEQVLCCPMPGLPRNGVFAQGKEVPKNVTAGTEVTYACKKGFQMLGRNRRVCLADGSWSPRGLPYCVADVAATKEAYSSEPRSNPKLAMDGNRTTCSDTLRHLSPWYIVDLEQALPISVVKLDLPASALTVSLVVRVGNLSTAFENSVCNEFKGDLKPGRSLYLPCVSADSGRYVSVHMNEFGSLSICEIAVYSEVVDVEDSEATTTRSSDPTIQPPNRKDGVLGIKSLTGLGLGIFVLLAPICCCCWFQRCRKCCCKKSTKRPVTGVDNGVFTLCEHPIDGMYANSWNDLGRSGTVPTGTSGATARLKDVRVLSPADSFSDVDLSSP</sequence>
<proteinExistence type="predicted"/>
<organism evidence="1 2">
    <name type="scientific">Hyalomma asiaticum</name>
    <name type="common">Tick</name>
    <dbReference type="NCBI Taxonomy" id="266040"/>
    <lineage>
        <taxon>Eukaryota</taxon>
        <taxon>Metazoa</taxon>
        <taxon>Ecdysozoa</taxon>
        <taxon>Arthropoda</taxon>
        <taxon>Chelicerata</taxon>
        <taxon>Arachnida</taxon>
        <taxon>Acari</taxon>
        <taxon>Parasitiformes</taxon>
        <taxon>Ixodida</taxon>
        <taxon>Ixodoidea</taxon>
        <taxon>Ixodidae</taxon>
        <taxon>Hyalomminae</taxon>
        <taxon>Hyalomma</taxon>
    </lineage>
</organism>
<name>A0ACB7TRZ4_HYAAI</name>
<dbReference type="Proteomes" id="UP000821845">
    <property type="component" value="Chromosome 1"/>
</dbReference>
<evidence type="ECO:0000313" key="1">
    <source>
        <dbReference type="EMBL" id="KAH6947649.1"/>
    </source>
</evidence>
<accession>A0ACB7TRZ4</accession>
<evidence type="ECO:0000313" key="2">
    <source>
        <dbReference type="Proteomes" id="UP000821845"/>
    </source>
</evidence>
<comment type="caution">
    <text evidence="1">The sequence shown here is derived from an EMBL/GenBank/DDBJ whole genome shotgun (WGS) entry which is preliminary data.</text>
</comment>
<protein>
    <submittedName>
        <fullName evidence="1">Uncharacterized protein</fullName>
    </submittedName>
</protein>